<keyword evidence="3" id="KW-0732">Signal</keyword>
<dbReference type="OrthoDB" id="9802627at2"/>
<comment type="similarity">
    <text evidence="1">Belongs to the peptidase S13 family.</text>
</comment>
<keyword evidence="5" id="KW-1185">Reference proteome</keyword>
<dbReference type="Proteomes" id="UP000183015">
    <property type="component" value="Unassembled WGS sequence"/>
</dbReference>
<sequence length="425" mass="44523">MPRRILRPILRRPTLRRACVVALVGASAFSLSVGTAMAAGEAGDGRIYNQLRLRFHPLTGLASGEVLDASGPSAGHLVWSSGAGEALMPASTTKIGTAIAALSVLGPNHTERTRALLEGHTLYLVGGADQHLTGDDLNALADATATALRARHLTGVTLYVDDSLFPHVQPVSPGWQPGYVPGEVSSISALQVFGHENVDSALYAGNVFRSRLGTHGIGVQGGVLGRAKAPRAATQLASHTSDSLASEVERMLKDSVNDNAEGFARLTALAVGQSADWKGATTAVRSVLNSRYHVPLTGVQLYDGSGLSRSDRMTAHALAYMAALTVNPRYSSVLQYVRAGFPVAGVDGTLGPSWGRFTTAPTNCAVGRIDAKTGTLTGAIALAGLALNKQDGQWKAFAFLEEGGFNTTSARDLIDRWATTVEGCW</sequence>
<accession>A0A1H7HVT9</accession>
<dbReference type="PANTHER" id="PTHR30023">
    <property type="entry name" value="D-ALANYL-D-ALANINE CARBOXYPEPTIDASE"/>
    <property type="match status" value="1"/>
</dbReference>
<evidence type="ECO:0000256" key="2">
    <source>
        <dbReference type="ARBA" id="ARBA00022801"/>
    </source>
</evidence>
<keyword evidence="2" id="KW-0378">Hydrolase</keyword>
<reference evidence="5" key="1">
    <citation type="submission" date="2016-10" db="EMBL/GenBank/DDBJ databases">
        <authorList>
            <person name="Varghese N."/>
        </authorList>
    </citation>
    <scope>NUCLEOTIDE SEQUENCE [LARGE SCALE GENOMIC DNA]</scope>
    <source>
        <strain evidence="5">DSM 45096 / BCRC 16803 / CGMCC 4.1857 / CIP 109030 / JCM 12277 / KCTC 19219 / NBRC 100920 / 33214</strain>
    </source>
</reference>
<name>A0A1H7HVT9_STRJI</name>
<dbReference type="GO" id="GO:0004185">
    <property type="term" value="F:serine-type carboxypeptidase activity"/>
    <property type="evidence" value="ECO:0007669"/>
    <property type="project" value="InterPro"/>
</dbReference>
<dbReference type="InterPro" id="IPR012338">
    <property type="entry name" value="Beta-lactam/transpept-like"/>
</dbReference>
<dbReference type="GO" id="GO:0006508">
    <property type="term" value="P:proteolysis"/>
    <property type="evidence" value="ECO:0007669"/>
    <property type="project" value="InterPro"/>
</dbReference>
<gene>
    <name evidence="4" type="ORF">SAMN05414137_102381</name>
</gene>
<protein>
    <submittedName>
        <fullName evidence="4">D-alanyl-D-alanine carboxypeptidase / D-alanyl-D-alanine-endopeptidase (Penicillin-binding protein 4)</fullName>
    </submittedName>
</protein>
<dbReference type="eggNOG" id="COG2027">
    <property type="taxonomic scope" value="Bacteria"/>
</dbReference>
<feature type="signal peptide" evidence="3">
    <location>
        <begin position="1"/>
        <end position="38"/>
    </location>
</feature>
<dbReference type="PANTHER" id="PTHR30023:SF0">
    <property type="entry name" value="PENICILLIN-SENSITIVE CARBOXYPEPTIDASE A"/>
    <property type="match status" value="1"/>
</dbReference>
<organism evidence="4 5">
    <name type="scientific">Streptacidiphilus jiangxiensis</name>
    <dbReference type="NCBI Taxonomy" id="235985"/>
    <lineage>
        <taxon>Bacteria</taxon>
        <taxon>Bacillati</taxon>
        <taxon>Actinomycetota</taxon>
        <taxon>Actinomycetes</taxon>
        <taxon>Kitasatosporales</taxon>
        <taxon>Streptomycetaceae</taxon>
        <taxon>Streptacidiphilus</taxon>
    </lineage>
</organism>
<dbReference type="SUPFAM" id="SSF56601">
    <property type="entry name" value="beta-lactamase/transpeptidase-like"/>
    <property type="match status" value="1"/>
</dbReference>
<dbReference type="STRING" id="235985.SAMN05414137_102381"/>
<feature type="chain" id="PRO_5010329172" evidence="3">
    <location>
        <begin position="39"/>
        <end position="425"/>
    </location>
</feature>
<evidence type="ECO:0000256" key="1">
    <source>
        <dbReference type="ARBA" id="ARBA00006096"/>
    </source>
</evidence>
<evidence type="ECO:0000256" key="3">
    <source>
        <dbReference type="SAM" id="SignalP"/>
    </source>
</evidence>
<evidence type="ECO:0000313" key="5">
    <source>
        <dbReference type="Proteomes" id="UP000183015"/>
    </source>
</evidence>
<dbReference type="InterPro" id="IPR000667">
    <property type="entry name" value="Peptidase_S13"/>
</dbReference>
<proteinExistence type="inferred from homology"/>
<dbReference type="Pfam" id="PF02113">
    <property type="entry name" value="Peptidase_S13"/>
    <property type="match status" value="2"/>
</dbReference>
<dbReference type="RefSeq" id="WP_042443620.1">
    <property type="nucleotide sequence ID" value="NZ_BBPN01000005.1"/>
</dbReference>
<evidence type="ECO:0000313" key="4">
    <source>
        <dbReference type="EMBL" id="SEK54391.1"/>
    </source>
</evidence>
<dbReference type="AlphaFoldDB" id="A0A1H7HVT9"/>
<dbReference type="PRINTS" id="PR00922">
    <property type="entry name" value="DADACBPTASE3"/>
</dbReference>
<dbReference type="EMBL" id="FOAZ01000002">
    <property type="protein sequence ID" value="SEK54391.1"/>
    <property type="molecule type" value="Genomic_DNA"/>
</dbReference>
<dbReference type="GO" id="GO:0000270">
    <property type="term" value="P:peptidoglycan metabolic process"/>
    <property type="evidence" value="ECO:0007669"/>
    <property type="project" value="TreeGrafter"/>
</dbReference>
<dbReference type="Gene3D" id="3.40.710.10">
    <property type="entry name" value="DD-peptidase/beta-lactamase superfamily"/>
    <property type="match status" value="2"/>
</dbReference>
<keyword evidence="4" id="KW-0121">Carboxypeptidase</keyword>
<keyword evidence="4" id="KW-0645">Protease</keyword>
<dbReference type="NCBIfam" id="TIGR00666">
    <property type="entry name" value="PBP4"/>
    <property type="match status" value="1"/>
</dbReference>